<reference evidence="1 2" key="1">
    <citation type="submission" date="2021-03" db="EMBL/GenBank/DDBJ databases">
        <title>Fibrella sp. HMF5405 genome sequencing and assembly.</title>
        <authorList>
            <person name="Kang H."/>
            <person name="Kim H."/>
            <person name="Bae S."/>
            <person name="Joh K."/>
        </authorList>
    </citation>
    <scope>NUCLEOTIDE SEQUENCE [LARGE SCALE GENOMIC DNA]</scope>
    <source>
        <strain evidence="1 2">HMF5405</strain>
    </source>
</reference>
<dbReference type="EMBL" id="JAFMYW010000001">
    <property type="protein sequence ID" value="MBO0947332.1"/>
    <property type="molecule type" value="Genomic_DNA"/>
</dbReference>
<dbReference type="RefSeq" id="WP_207327248.1">
    <property type="nucleotide sequence ID" value="NZ_JAFMYW010000001.1"/>
</dbReference>
<evidence type="ECO:0000313" key="1">
    <source>
        <dbReference type="EMBL" id="MBO0947332.1"/>
    </source>
</evidence>
<proteinExistence type="predicted"/>
<keyword evidence="2" id="KW-1185">Reference proteome</keyword>
<gene>
    <name evidence="1" type="ORF">J2I46_01975</name>
</gene>
<protein>
    <submittedName>
        <fullName evidence="1">Uncharacterized protein</fullName>
    </submittedName>
</protein>
<name>A0ABS3JBG5_9BACT</name>
<sequence>MKKPSPDTGTATAAQLISWAIDHFTRHPDLRRKEKITLSDLIEAGKVRRRLITQVNSAKGPSPGKTQRKVDEKVLTARITFPNDCIMDWYRNGQIYQVKEVDHLHFEVVEGDYKGWLIRQDHTDLSD</sequence>
<comment type="caution">
    <text evidence="1">The sequence shown here is derived from an EMBL/GenBank/DDBJ whole genome shotgun (WGS) entry which is preliminary data.</text>
</comment>
<evidence type="ECO:0000313" key="2">
    <source>
        <dbReference type="Proteomes" id="UP000664628"/>
    </source>
</evidence>
<dbReference type="Proteomes" id="UP000664628">
    <property type="component" value="Unassembled WGS sequence"/>
</dbReference>
<organism evidence="1 2">
    <name type="scientific">Fibrella forsythiae</name>
    <dbReference type="NCBI Taxonomy" id="2817061"/>
    <lineage>
        <taxon>Bacteria</taxon>
        <taxon>Pseudomonadati</taxon>
        <taxon>Bacteroidota</taxon>
        <taxon>Cytophagia</taxon>
        <taxon>Cytophagales</taxon>
        <taxon>Spirosomataceae</taxon>
        <taxon>Fibrella</taxon>
    </lineage>
</organism>
<accession>A0ABS3JBG5</accession>